<evidence type="ECO:0000313" key="1">
    <source>
        <dbReference type="EMBL" id="UUN96526.1"/>
    </source>
</evidence>
<sequence>MKNYKKGFLTLVILSTMSLMAAEDKTIYVTTFDDEDGTNPDKCSLREALHAAAIHKAYGGCSAGQIYSTVPNVIQLEAGEYKLNKELRPNSDVSIVGKEPGDYSRPDVLTNQFPAATPIKTTISGQGNSRIFNTIYENKPGLVLNDLILKDGSSLGDSNYSVGGAIYAGGALTLNNVNILNSKAKVGGAIYLNDVTSSLNINYGVIDGNSADQGSVLGMTCSDNLGFTTRTIGINYASFLRNGSENSLSMFSFCGQPAITLTANTITDNIANSNQGSIIQFTQKTPQGNVSLGNYATLSLTSNTIVKNTAWSTLLYGFNGVKALSNNILAYNTGKSCRYADGDVSKVEKTSVVLNYNALTMSAGNDQCEVAEEVRKDGKDNTFDVSNINFSTLLNELEPPTESTGFMPMYFPKNLGTDKDLVDIGYTGCSGKDQRGVTRVIAENSNGINDVANSCDIGSTEVLRLTANNLSATNSSVVQMLNSYQTVLDNYNKLLEDPATNKDYIPFYKIQVETYSNLIKYTKSDQKYRTIFVDPFAANLPAEIVTKNATGQDTRVVKHLNTDNYTVTVKALGVGTLNDKKVFVGKEDPNFKCEWNPNLKRIMLWRINDNVTPSGDNEFCSYQLQLIADPSIKSSAYIIGSFTNIAPITKDVTLNIEYGSTKPLDVDLLQYANDDGDGNVAALTAKPNKPKFYVNPEGIELPIRIANTIDPVVITADRSGPCPGDDGKYTCYGGKIHIQLRSTLDPFSYKFTYYVYDADGKISNSATADTSGNSASTVILQNSGTAPGSPRVSGGGAFGWVSLFGLFGLVGYRRYQMHKQAK</sequence>
<organism evidence="1 2">
    <name type="scientific">Acinetobacter bereziniae</name>
    <name type="common">Acinetobacter genomosp. 10</name>
    <dbReference type="NCBI Taxonomy" id="106648"/>
    <lineage>
        <taxon>Bacteria</taxon>
        <taxon>Pseudomonadati</taxon>
        <taxon>Pseudomonadota</taxon>
        <taxon>Gammaproteobacteria</taxon>
        <taxon>Moraxellales</taxon>
        <taxon>Moraxellaceae</taxon>
        <taxon>Acinetobacter</taxon>
    </lineage>
</organism>
<accession>A0A8I1A8C7</accession>
<dbReference type="InterPro" id="IPR020008">
    <property type="entry name" value="GlyGly_CTERM"/>
</dbReference>
<dbReference type="NCBIfam" id="TIGR03501">
    <property type="entry name" value="GlyGly_CTERM"/>
    <property type="match status" value="1"/>
</dbReference>
<proteinExistence type="predicted"/>
<dbReference type="EMBL" id="CP092085">
    <property type="protein sequence ID" value="UUN96526.1"/>
    <property type="molecule type" value="Genomic_DNA"/>
</dbReference>
<dbReference type="SUPFAM" id="SSF51126">
    <property type="entry name" value="Pectin lyase-like"/>
    <property type="match status" value="1"/>
</dbReference>
<dbReference type="RefSeq" id="WP_151780785.1">
    <property type="nucleotide sequence ID" value="NZ_BKNL01000008.1"/>
</dbReference>
<dbReference type="Proteomes" id="UP000644140">
    <property type="component" value="Chromosome"/>
</dbReference>
<protein>
    <submittedName>
        <fullName evidence="1">CSLREA domain-containing protein</fullName>
    </submittedName>
</protein>
<dbReference type="NCBIfam" id="TIGR04214">
    <property type="entry name" value="CSLREA_Nterm"/>
    <property type="match status" value="1"/>
</dbReference>
<name>A0A8I1A8C7_ACIBZ</name>
<dbReference type="AlphaFoldDB" id="A0A8I1A8C7"/>
<gene>
    <name evidence="1" type="ORF">I9054_014215</name>
</gene>
<reference evidence="1" key="1">
    <citation type="submission" date="2022-02" db="EMBL/GenBank/DDBJ databases">
        <title>Characterization of Tn125 harboring carbapenem-resistant Acinetobacter bereziniae clinical isolates.</title>
        <authorList>
            <person name="Wong N.-K."/>
            <person name="Pan Q."/>
        </authorList>
    </citation>
    <scope>NUCLEOTIDE SEQUENCE</scope>
    <source>
        <strain evidence="1">GD03393</strain>
    </source>
</reference>
<dbReference type="InterPro" id="IPR026457">
    <property type="entry name" value="CSLREA_Nterm"/>
</dbReference>
<dbReference type="InterPro" id="IPR011050">
    <property type="entry name" value="Pectin_lyase_fold/virulence"/>
</dbReference>
<evidence type="ECO:0000313" key="2">
    <source>
        <dbReference type="Proteomes" id="UP000644140"/>
    </source>
</evidence>